<accession>A0ABV0G3E6</accession>
<reference evidence="3 4" key="1">
    <citation type="submission" date="2024-05" db="EMBL/GenBank/DDBJ databases">
        <title>Roseateles sp. DJS-2-20 16S ribosomal RNA gene Genome sequencing and assembly.</title>
        <authorList>
            <person name="Woo H."/>
        </authorList>
    </citation>
    <scope>NUCLEOTIDE SEQUENCE [LARGE SCALE GENOMIC DNA]</scope>
    <source>
        <strain evidence="3 4">DJS-2-20</strain>
    </source>
</reference>
<proteinExistence type="predicted"/>
<dbReference type="PANTHER" id="PTHR48081">
    <property type="entry name" value="AB HYDROLASE SUPERFAMILY PROTEIN C4A8.06C"/>
    <property type="match status" value="1"/>
</dbReference>
<evidence type="ECO:0000256" key="1">
    <source>
        <dbReference type="ARBA" id="ARBA00022801"/>
    </source>
</evidence>
<dbReference type="EMBL" id="JBDPZD010000003">
    <property type="protein sequence ID" value="MEO3692252.1"/>
    <property type="molecule type" value="Genomic_DNA"/>
</dbReference>
<keyword evidence="1 3" id="KW-0378">Hydrolase</keyword>
<dbReference type="RefSeq" id="WP_347705074.1">
    <property type="nucleotide sequence ID" value="NZ_JBDPZD010000003.1"/>
</dbReference>
<dbReference type="PANTHER" id="PTHR48081:SF33">
    <property type="entry name" value="KYNURENINE FORMAMIDASE"/>
    <property type="match status" value="1"/>
</dbReference>
<evidence type="ECO:0000313" key="3">
    <source>
        <dbReference type="EMBL" id="MEO3692252.1"/>
    </source>
</evidence>
<protein>
    <submittedName>
        <fullName evidence="3">Alpha/beta hydrolase</fullName>
        <ecNumber evidence="3">3.-.-.-</ecNumber>
    </submittedName>
</protein>
<keyword evidence="4" id="KW-1185">Reference proteome</keyword>
<sequence>MAVKASVAWLEAQYNNRVRVTDSAQILQRWAAASALVRERSSCVLDVAYGPGPRQRLDVFMPTAGGGDGREGPAAAKAPVLVVIPGGYWRALSKADYSFMAASFVDAGALVVIPSYDLCPAVSIERIALQMTEALAWLWRHVADYGGDPHRITLLGHSAGGHLAAMLSCCDWKLVGRDLPRQLVRAAVSVSGLHELEPLRKLPFLQNDLRLSAASARRLSPACFDAPPSPQVLWAVCGADESEEYRRQNRLIQRAWGRRAVPVCEELPGCNHFTVMHELANPQVALHQRLLRLMGLRWVDALP</sequence>
<name>A0ABV0G3E6_9BURK</name>
<dbReference type="InterPro" id="IPR049492">
    <property type="entry name" value="BD-FAE-like_dom"/>
</dbReference>
<dbReference type="InterPro" id="IPR029058">
    <property type="entry name" value="AB_hydrolase_fold"/>
</dbReference>
<dbReference type="GO" id="GO:0016787">
    <property type="term" value="F:hydrolase activity"/>
    <property type="evidence" value="ECO:0007669"/>
    <property type="project" value="UniProtKB-KW"/>
</dbReference>
<dbReference type="SUPFAM" id="SSF53474">
    <property type="entry name" value="alpha/beta-Hydrolases"/>
    <property type="match status" value="1"/>
</dbReference>
<dbReference type="Gene3D" id="3.40.50.1820">
    <property type="entry name" value="alpha/beta hydrolase"/>
    <property type="match status" value="1"/>
</dbReference>
<feature type="domain" description="BD-FAE-like" evidence="2">
    <location>
        <begin position="75"/>
        <end position="169"/>
    </location>
</feature>
<evidence type="ECO:0000259" key="2">
    <source>
        <dbReference type="Pfam" id="PF20434"/>
    </source>
</evidence>
<gene>
    <name evidence="3" type="ORF">ABDJ85_12290</name>
</gene>
<organism evidence="3 4">
    <name type="scientific">Roseateles paludis</name>
    <dbReference type="NCBI Taxonomy" id="3145238"/>
    <lineage>
        <taxon>Bacteria</taxon>
        <taxon>Pseudomonadati</taxon>
        <taxon>Pseudomonadota</taxon>
        <taxon>Betaproteobacteria</taxon>
        <taxon>Burkholderiales</taxon>
        <taxon>Sphaerotilaceae</taxon>
        <taxon>Roseateles</taxon>
    </lineage>
</organism>
<evidence type="ECO:0000313" key="4">
    <source>
        <dbReference type="Proteomes" id="UP001495147"/>
    </source>
</evidence>
<dbReference type="Pfam" id="PF20434">
    <property type="entry name" value="BD-FAE"/>
    <property type="match status" value="1"/>
</dbReference>
<dbReference type="Proteomes" id="UP001495147">
    <property type="component" value="Unassembled WGS sequence"/>
</dbReference>
<comment type="caution">
    <text evidence="3">The sequence shown here is derived from an EMBL/GenBank/DDBJ whole genome shotgun (WGS) entry which is preliminary data.</text>
</comment>
<dbReference type="EC" id="3.-.-.-" evidence="3"/>
<dbReference type="InterPro" id="IPR050300">
    <property type="entry name" value="GDXG_lipolytic_enzyme"/>
</dbReference>